<dbReference type="PANTHER" id="PTHR11552">
    <property type="entry name" value="GLUCOSE-METHANOL-CHOLINE GMC OXIDOREDUCTASE"/>
    <property type="match status" value="1"/>
</dbReference>
<feature type="domain" description="Glucose-methanol-choline oxidoreductase C-terminal" evidence="7">
    <location>
        <begin position="365"/>
        <end position="548"/>
    </location>
</feature>
<dbReference type="Proteomes" id="UP000655523">
    <property type="component" value="Unassembled WGS sequence"/>
</dbReference>
<dbReference type="InterPro" id="IPR000172">
    <property type="entry name" value="GMC_OxRdtase_N"/>
</dbReference>
<dbReference type="GO" id="GO:0050660">
    <property type="term" value="F:flavin adenine dinucleotide binding"/>
    <property type="evidence" value="ECO:0007669"/>
    <property type="project" value="InterPro"/>
</dbReference>
<dbReference type="InterPro" id="IPR007867">
    <property type="entry name" value="GMC_OxRtase_C"/>
</dbReference>
<evidence type="ECO:0000259" key="6">
    <source>
        <dbReference type="Pfam" id="PF00732"/>
    </source>
</evidence>
<evidence type="ECO:0000256" key="4">
    <source>
        <dbReference type="ARBA" id="ARBA00022827"/>
    </source>
</evidence>
<dbReference type="SUPFAM" id="SSF54373">
    <property type="entry name" value="FAD-linked reductases, C-terminal domain"/>
    <property type="match status" value="1"/>
</dbReference>
<proteinExistence type="inferred from homology"/>
<evidence type="ECO:0000313" key="9">
    <source>
        <dbReference type="Proteomes" id="UP000655523"/>
    </source>
</evidence>
<evidence type="ECO:0000313" key="8">
    <source>
        <dbReference type="EMBL" id="NPT61040.1"/>
    </source>
</evidence>
<dbReference type="Gene3D" id="3.30.410.40">
    <property type="match status" value="1"/>
</dbReference>
<feature type="binding site" evidence="5">
    <location>
        <position position="86"/>
    </location>
    <ligand>
        <name>FAD</name>
        <dbReference type="ChEBI" id="CHEBI:57692"/>
    </ligand>
</feature>
<protein>
    <submittedName>
        <fullName evidence="8">NAD(P)-binding protein</fullName>
    </submittedName>
</protein>
<evidence type="ECO:0000256" key="1">
    <source>
        <dbReference type="ARBA" id="ARBA00001974"/>
    </source>
</evidence>
<dbReference type="AlphaFoldDB" id="A0A972P0R4"/>
<organism evidence="8 9">
    <name type="scientific">Paraburkholderia elongata</name>
    <dbReference type="NCBI Taxonomy" id="2675747"/>
    <lineage>
        <taxon>Bacteria</taxon>
        <taxon>Pseudomonadati</taxon>
        <taxon>Pseudomonadota</taxon>
        <taxon>Betaproteobacteria</taxon>
        <taxon>Burkholderiales</taxon>
        <taxon>Burkholderiaceae</taxon>
        <taxon>Paraburkholderia</taxon>
    </lineage>
</organism>
<evidence type="ECO:0000256" key="3">
    <source>
        <dbReference type="ARBA" id="ARBA00022630"/>
    </source>
</evidence>
<dbReference type="Gene3D" id="3.50.50.60">
    <property type="entry name" value="FAD/NAD(P)-binding domain"/>
    <property type="match status" value="2"/>
</dbReference>
<reference evidence="8 9" key="1">
    <citation type="submission" date="2019-11" db="EMBL/GenBank/DDBJ databases">
        <title>Metabolism of dissolved organic matter in forest soils.</title>
        <authorList>
            <person name="Cyle K.T."/>
            <person name="Wilhelm R.C."/>
            <person name="Martinez C.E."/>
        </authorList>
    </citation>
    <scope>NUCLEOTIDE SEQUENCE [LARGE SCALE GENOMIC DNA]</scope>
    <source>
        <strain evidence="8 9">5N</strain>
    </source>
</reference>
<dbReference type="Pfam" id="PF00732">
    <property type="entry name" value="GMC_oxred_N"/>
    <property type="match status" value="1"/>
</dbReference>
<dbReference type="EMBL" id="WOEZ01000246">
    <property type="protein sequence ID" value="NPT61040.1"/>
    <property type="molecule type" value="Genomic_DNA"/>
</dbReference>
<comment type="similarity">
    <text evidence="2">Belongs to the GMC oxidoreductase family.</text>
</comment>
<dbReference type="PIRSF" id="PIRSF000137">
    <property type="entry name" value="Alcohol_oxidase"/>
    <property type="match status" value="1"/>
</dbReference>
<dbReference type="GO" id="GO:0016614">
    <property type="term" value="F:oxidoreductase activity, acting on CH-OH group of donors"/>
    <property type="evidence" value="ECO:0007669"/>
    <property type="project" value="InterPro"/>
</dbReference>
<sequence>MAIWDFIIVGGGAAGCVMANRLSAQGSRVLLLEAGMDTPPGSVPDDIEDIYPRSYANPEYQWRGLKADIGTPEWGERSVPFQQAKVLGGGSSVMGMISLRGLPDDYDDWARTGLSDWGWSGVLPYFLRLESDSDFAGPMHGSKGPVKLVRIPEHKLPPFSRAIAQAARKAGLPTLPDLNGEPIDGWGPYPLANSAGKRVSSASAYLDEQTRGRPNLQVMCNTTVDRLTFDGNRCTGVRIRSARGWETISAGHVILAAGGIYSPTLLLRSGIGPASELSKCSVPVIADVQGVGKNLQNHPVAYLATHLKKTARQPSSLKPLMLSGIRFSSKAGGELGDMQMFVLNKSSWHGVGASVGALGVVIAKPRSRGSLGVNPANVDAPPKIDFNYLSDPVDRERMIEGLGLALEFLGDPAVSDLRNEAFGQGYSEVIRKLNRPTLKNSLVTSALAALLNGPDAIRRWALATVLRVGGTDESAMASYAWLAKTAASGTWSTFHPVGTCMMGTDANPAAVVDSRGHVRGVKGLSVVDASVMPSIVRGNTNLPTIMIAEKLSDMVIR</sequence>
<keyword evidence="4 5" id="KW-0274">FAD</keyword>
<dbReference type="Pfam" id="PF05199">
    <property type="entry name" value="GMC_oxred_C"/>
    <property type="match status" value="1"/>
</dbReference>
<evidence type="ECO:0000256" key="5">
    <source>
        <dbReference type="PIRSR" id="PIRSR000137-2"/>
    </source>
</evidence>
<comment type="cofactor">
    <cofactor evidence="1 5">
        <name>FAD</name>
        <dbReference type="ChEBI" id="CHEBI:57692"/>
    </cofactor>
</comment>
<keyword evidence="3" id="KW-0285">Flavoprotein</keyword>
<name>A0A972P0R4_9BURK</name>
<dbReference type="RefSeq" id="WP_172176327.1">
    <property type="nucleotide sequence ID" value="NZ_WOEZ01000246.1"/>
</dbReference>
<comment type="caution">
    <text evidence="8">The sequence shown here is derived from an EMBL/GenBank/DDBJ whole genome shotgun (WGS) entry which is preliminary data.</text>
</comment>
<evidence type="ECO:0000259" key="7">
    <source>
        <dbReference type="Pfam" id="PF05199"/>
    </source>
</evidence>
<evidence type="ECO:0000256" key="2">
    <source>
        <dbReference type="ARBA" id="ARBA00010790"/>
    </source>
</evidence>
<dbReference type="InterPro" id="IPR012132">
    <property type="entry name" value="GMC_OxRdtase"/>
</dbReference>
<feature type="domain" description="Glucose-methanol-choline oxidoreductase N-terminal" evidence="6">
    <location>
        <begin position="5"/>
        <end position="300"/>
    </location>
</feature>
<dbReference type="SUPFAM" id="SSF51905">
    <property type="entry name" value="FAD/NAD(P)-binding domain"/>
    <property type="match status" value="1"/>
</dbReference>
<dbReference type="PANTHER" id="PTHR11552:SF147">
    <property type="entry name" value="CHOLINE DEHYDROGENASE, MITOCHONDRIAL"/>
    <property type="match status" value="1"/>
</dbReference>
<gene>
    <name evidence="8" type="ORF">GNZ13_42495</name>
</gene>
<dbReference type="InterPro" id="IPR036188">
    <property type="entry name" value="FAD/NAD-bd_sf"/>
</dbReference>
<accession>A0A972P0R4</accession>
<keyword evidence="9" id="KW-1185">Reference proteome</keyword>
<feature type="binding site" evidence="5">
    <location>
        <position position="224"/>
    </location>
    <ligand>
        <name>FAD</name>
        <dbReference type="ChEBI" id="CHEBI:57692"/>
    </ligand>
</feature>